<dbReference type="CDD" id="cd12236">
    <property type="entry name" value="RRM_snRNP70"/>
    <property type="match status" value="1"/>
</dbReference>
<dbReference type="CDD" id="cd00086">
    <property type="entry name" value="homeodomain"/>
    <property type="match status" value="1"/>
</dbReference>
<feature type="DNA-binding region" description="Homeobox" evidence="7">
    <location>
        <begin position="492"/>
        <end position="551"/>
    </location>
</feature>
<evidence type="ECO:0000256" key="2">
    <source>
        <dbReference type="ARBA" id="ARBA00004642"/>
    </source>
</evidence>
<dbReference type="GO" id="GO:0071004">
    <property type="term" value="C:U2-type prespliceosome"/>
    <property type="evidence" value="ECO:0007669"/>
    <property type="project" value="TreeGrafter"/>
</dbReference>
<dbReference type="PROSITE" id="PS50102">
    <property type="entry name" value="RRM"/>
    <property type="match status" value="1"/>
</dbReference>
<dbReference type="GO" id="GO:0003677">
    <property type="term" value="F:DNA binding"/>
    <property type="evidence" value="ECO:0007669"/>
    <property type="project" value="UniProtKB-UniRule"/>
</dbReference>
<dbReference type="InterPro" id="IPR000504">
    <property type="entry name" value="RRM_dom"/>
</dbReference>
<evidence type="ECO:0000256" key="1">
    <source>
        <dbReference type="ARBA" id="ARBA00004324"/>
    </source>
</evidence>
<feature type="region of interest" description="Disordered" evidence="10">
    <location>
        <begin position="545"/>
        <end position="579"/>
    </location>
</feature>
<gene>
    <name evidence="13" type="ORF">CTheo_6712</name>
</gene>
<dbReference type="GO" id="GO:0000398">
    <property type="term" value="P:mRNA splicing, via spliceosome"/>
    <property type="evidence" value="ECO:0007669"/>
    <property type="project" value="TreeGrafter"/>
</dbReference>
<comment type="caution">
    <text evidence="13">The sequence shown here is derived from an EMBL/GenBank/DDBJ whole genome shotgun (WGS) entry which is preliminary data.</text>
</comment>
<sequence>MTHLLPPNLLKLFAPRPPLPFVRSVGKDPDKVHAKKVGGIAGLLAQVREENERGIVGAGASMMEEGEEEKYTYAEEIKRSLYREQKQKRKRDEFARAKDTYKPADDPEAIGDPYKTLFISRLHVGEDELRREFGVFGRIERIRLVRDKRGVSRGYAFVVYEREKDMKAYKEGDGISILGKRILVDVERGRTVRGWKPRRLGGGLGGRPKPVVAVEVVRAPQGFRGERGRGFRGGFERGFRGRGRGFERHGNGHGERERYGRYEGMDAGGALGSRATGGTSGGTTRGPSATRSGRATSNCRHDVLTMICTVLSCNNVMDIGKHWPRGWLGSASLHKRRVIEANLAARGIRLCASRGGRGLFACVCGVVWSNGAGERRNYICVPPTRPLLATFQHRRLACLWPGTSWTVSRTVNANICSELAPRRPLVVSTDHAHSTDITLEDDKPESDSPLSPPSASSTPQRTRSATLDDQKPSSIGPQRVRSATVSSPRAIQKRKRSRVTPEQLAHLERVFAQDRSPTAARRKEISEQLGMQERQTQIWFQNRRAKAKLVESKGRSGRPGSPGSGRDTPPDTPPELSPGFEADLQALLHETEPISIIPCTDLTIGSWHRIADRTGRHDLVAYISDHKASLTWFIHSGGHGFKMEISIASVVRTEFAHSAPSHPGQGIASFYLAEKPIFYMEDPANGGVWQVCDDWTEGRQASHVMKHQLVGSSVQLGHAIRVFEARRQATRPMHIPQPPILPVFSFPRVLHGRKRSYSGPPAPTQPGHEIFGPDYAEESRFGSFHSMPAVAGPSHQHQSSISDFTSIPIAQSLSRPYSADPARATFDPPRTYDRRATFDVSAQAHPQVDQRRYSEVLGADLYPDYPDMFAMPAMPPPIYGIPMGYTGLEDVADLMPPGTTPPGSI</sequence>
<evidence type="ECO:0000259" key="12">
    <source>
        <dbReference type="PROSITE" id="PS50102"/>
    </source>
</evidence>
<evidence type="ECO:0000256" key="5">
    <source>
        <dbReference type="ARBA" id="ARBA00023242"/>
    </source>
</evidence>
<keyword evidence="7 9" id="KW-0238">DNA-binding</keyword>
<dbReference type="EMBL" id="SSOP01000223">
    <property type="protein sequence ID" value="KAB5589852.1"/>
    <property type="molecule type" value="Genomic_DNA"/>
</dbReference>
<dbReference type="SMART" id="SM00389">
    <property type="entry name" value="HOX"/>
    <property type="match status" value="1"/>
</dbReference>
<name>A0A5N5QDM7_9AGAM</name>
<evidence type="ECO:0000256" key="4">
    <source>
        <dbReference type="ARBA" id="ARBA00022884"/>
    </source>
</evidence>
<dbReference type="SUPFAM" id="SSF46689">
    <property type="entry name" value="Homeodomain-like"/>
    <property type="match status" value="1"/>
</dbReference>
<feature type="domain" description="Homeobox" evidence="11">
    <location>
        <begin position="490"/>
        <end position="550"/>
    </location>
</feature>
<dbReference type="InterPro" id="IPR009057">
    <property type="entry name" value="Homeodomain-like_sf"/>
</dbReference>
<evidence type="ECO:0000256" key="7">
    <source>
        <dbReference type="PROSITE-ProRule" id="PRU00108"/>
    </source>
</evidence>
<evidence type="ECO:0000313" key="14">
    <source>
        <dbReference type="Proteomes" id="UP000383932"/>
    </source>
</evidence>
<feature type="compositionally biased region" description="Low complexity" evidence="10">
    <location>
        <begin position="285"/>
        <end position="294"/>
    </location>
</feature>
<feature type="compositionally biased region" description="Polar residues" evidence="10">
    <location>
        <begin position="472"/>
        <end position="489"/>
    </location>
</feature>
<evidence type="ECO:0000256" key="9">
    <source>
        <dbReference type="RuleBase" id="RU000682"/>
    </source>
</evidence>
<keyword evidence="6" id="KW-0687">Ribonucleoprotein</keyword>
<evidence type="ECO:0000256" key="3">
    <source>
        <dbReference type="ARBA" id="ARBA00016996"/>
    </source>
</evidence>
<keyword evidence="14" id="KW-1185">Reference proteome</keyword>
<dbReference type="SMART" id="SM00360">
    <property type="entry name" value="RRM"/>
    <property type="match status" value="1"/>
</dbReference>
<keyword evidence="4 8" id="KW-0694">RNA-binding</keyword>
<dbReference type="Pfam" id="PF12220">
    <property type="entry name" value="U1snRNP70_N"/>
    <property type="match status" value="1"/>
</dbReference>
<evidence type="ECO:0000259" key="11">
    <source>
        <dbReference type="PROSITE" id="PS50071"/>
    </source>
</evidence>
<dbReference type="GO" id="GO:0003729">
    <property type="term" value="F:mRNA binding"/>
    <property type="evidence" value="ECO:0007669"/>
    <property type="project" value="TreeGrafter"/>
</dbReference>
<dbReference type="SUPFAM" id="SSF54928">
    <property type="entry name" value="RNA-binding domain, RBD"/>
    <property type="match status" value="1"/>
</dbReference>
<keyword evidence="5 7" id="KW-0539">Nucleus</keyword>
<keyword evidence="7 9" id="KW-0371">Homeobox</keyword>
<dbReference type="InterPro" id="IPR051183">
    <property type="entry name" value="U1_U11-U12_snRNP_70-35kDa"/>
</dbReference>
<feature type="region of interest" description="Disordered" evidence="10">
    <location>
        <begin position="427"/>
        <end position="529"/>
    </location>
</feature>
<dbReference type="PANTHER" id="PTHR13952:SF5">
    <property type="entry name" value="U1 SMALL NUCLEAR RIBONUCLEOPROTEIN 70 KDA"/>
    <property type="match status" value="1"/>
</dbReference>
<proteinExistence type="predicted"/>
<dbReference type="InterPro" id="IPR012677">
    <property type="entry name" value="Nucleotide-bd_a/b_plait_sf"/>
</dbReference>
<dbReference type="Pfam" id="PF24818">
    <property type="entry name" value="PH_TRF2_HOY1"/>
    <property type="match status" value="1"/>
</dbReference>
<dbReference type="Gene3D" id="1.10.10.60">
    <property type="entry name" value="Homeodomain-like"/>
    <property type="match status" value="1"/>
</dbReference>
<dbReference type="Gene3D" id="3.30.70.330">
    <property type="match status" value="1"/>
</dbReference>
<dbReference type="FunFam" id="3.30.70.330:FF:001585">
    <property type="entry name" value="U1 small nuclear ribonucleoprotein 70 kDa"/>
    <property type="match status" value="1"/>
</dbReference>
<dbReference type="GO" id="GO:0016607">
    <property type="term" value="C:nuclear speck"/>
    <property type="evidence" value="ECO:0007669"/>
    <property type="project" value="UniProtKB-SubCell"/>
</dbReference>
<dbReference type="InterPro" id="IPR057939">
    <property type="entry name" value="TRF2_HOY1_PH"/>
</dbReference>
<dbReference type="PANTHER" id="PTHR13952">
    <property type="entry name" value="U1 SMALL NUCLEAR RIBONUCLEOPROTEIN 70 KD"/>
    <property type="match status" value="1"/>
</dbReference>
<reference evidence="13 14" key="1">
    <citation type="journal article" date="2019" name="Fungal Biol. Biotechnol.">
        <title>Draft genome sequence of fastidious pathogen Ceratobasidium theobromae, which causes vascular-streak dieback in Theobroma cacao.</title>
        <authorList>
            <person name="Ali S.S."/>
            <person name="Asman A."/>
            <person name="Shao J."/>
            <person name="Firmansyah A.P."/>
            <person name="Susilo A.W."/>
            <person name="Rosmana A."/>
            <person name="McMahon P."/>
            <person name="Junaid M."/>
            <person name="Guest D."/>
            <person name="Kheng T.Y."/>
            <person name="Meinhardt L.W."/>
            <person name="Bailey B.A."/>
        </authorList>
    </citation>
    <scope>NUCLEOTIDE SEQUENCE [LARGE SCALE GENOMIC DNA]</scope>
    <source>
        <strain evidence="13 14">CT2</strain>
    </source>
</reference>
<accession>A0A5N5QDM7</accession>
<evidence type="ECO:0000256" key="6">
    <source>
        <dbReference type="ARBA" id="ARBA00023274"/>
    </source>
</evidence>
<dbReference type="GO" id="GO:0030619">
    <property type="term" value="F:U1 snRNA binding"/>
    <property type="evidence" value="ECO:0007669"/>
    <property type="project" value="InterPro"/>
</dbReference>
<organism evidence="13 14">
    <name type="scientific">Ceratobasidium theobromae</name>
    <dbReference type="NCBI Taxonomy" id="1582974"/>
    <lineage>
        <taxon>Eukaryota</taxon>
        <taxon>Fungi</taxon>
        <taxon>Dikarya</taxon>
        <taxon>Basidiomycota</taxon>
        <taxon>Agaricomycotina</taxon>
        <taxon>Agaricomycetes</taxon>
        <taxon>Cantharellales</taxon>
        <taxon>Ceratobasidiaceae</taxon>
        <taxon>Ceratobasidium</taxon>
    </lineage>
</organism>
<dbReference type="GO" id="GO:0005685">
    <property type="term" value="C:U1 snRNP"/>
    <property type="evidence" value="ECO:0007669"/>
    <property type="project" value="TreeGrafter"/>
</dbReference>
<evidence type="ECO:0000313" key="13">
    <source>
        <dbReference type="EMBL" id="KAB5589852.1"/>
    </source>
</evidence>
<dbReference type="Pfam" id="PF00076">
    <property type="entry name" value="RRM_1"/>
    <property type="match status" value="1"/>
</dbReference>
<dbReference type="AlphaFoldDB" id="A0A5N5QDM7"/>
<evidence type="ECO:0000256" key="8">
    <source>
        <dbReference type="PROSITE-ProRule" id="PRU00176"/>
    </source>
</evidence>
<feature type="region of interest" description="Disordered" evidence="10">
    <location>
        <begin position="270"/>
        <end position="295"/>
    </location>
</feature>
<comment type="subcellular location">
    <subcellularLocation>
        <location evidence="1">Nucleus speckle</location>
    </subcellularLocation>
    <subcellularLocation>
        <location evidence="2">Nucleus</location>
        <location evidence="2">Nucleoplasm</location>
    </subcellularLocation>
</comment>
<dbReference type="OrthoDB" id="6159439at2759"/>
<protein>
    <recommendedName>
        <fullName evidence="3">U1 small nuclear ribonucleoprotein 70 kDa</fullName>
    </recommendedName>
</protein>
<dbReference type="InterPro" id="IPR022023">
    <property type="entry name" value="U1snRNP70_N"/>
</dbReference>
<dbReference type="PROSITE" id="PS50071">
    <property type="entry name" value="HOMEOBOX_2"/>
    <property type="match status" value="1"/>
</dbReference>
<feature type="domain" description="RRM" evidence="12">
    <location>
        <begin position="115"/>
        <end position="189"/>
    </location>
</feature>
<dbReference type="InterPro" id="IPR035979">
    <property type="entry name" value="RBD_domain_sf"/>
</dbReference>
<feature type="compositionally biased region" description="Low complexity" evidence="10">
    <location>
        <begin position="447"/>
        <end position="459"/>
    </location>
</feature>
<dbReference type="Pfam" id="PF00046">
    <property type="entry name" value="Homeodomain"/>
    <property type="match status" value="1"/>
</dbReference>
<dbReference type="GO" id="GO:0071011">
    <property type="term" value="C:precatalytic spliceosome"/>
    <property type="evidence" value="ECO:0007669"/>
    <property type="project" value="TreeGrafter"/>
</dbReference>
<dbReference type="Proteomes" id="UP000383932">
    <property type="component" value="Unassembled WGS sequence"/>
</dbReference>
<dbReference type="InterPro" id="IPR001356">
    <property type="entry name" value="HD"/>
</dbReference>
<evidence type="ECO:0000256" key="10">
    <source>
        <dbReference type="SAM" id="MobiDB-lite"/>
    </source>
</evidence>
<dbReference type="InterPro" id="IPR034143">
    <property type="entry name" value="snRNP70_RRM"/>
</dbReference>